<evidence type="ECO:0000313" key="8">
    <source>
        <dbReference type="Proteomes" id="UP001205920"/>
    </source>
</evidence>
<proteinExistence type="inferred from homology"/>
<evidence type="ECO:0000313" key="7">
    <source>
        <dbReference type="EMBL" id="MCO6394044.1"/>
    </source>
</evidence>
<reference evidence="7 8" key="1">
    <citation type="submission" date="2021-01" db="EMBL/GenBank/DDBJ databases">
        <title>Identification and Characterization of Corynebacterium sp.</title>
        <authorList>
            <person name="Luo Q."/>
            <person name="Qu P."/>
            <person name="Chen Q."/>
        </authorList>
    </citation>
    <scope>NUCLEOTIDE SEQUENCE [LARGE SCALE GENOMIC DNA]</scope>
    <source>
        <strain evidence="7 8">MC-18</strain>
    </source>
</reference>
<feature type="domain" description="Calcineurin-like phosphoesterase" evidence="6">
    <location>
        <begin position="14"/>
        <end position="208"/>
    </location>
</feature>
<dbReference type="SUPFAM" id="SSF56300">
    <property type="entry name" value="Metallo-dependent phosphatases"/>
    <property type="match status" value="1"/>
</dbReference>
<dbReference type="Pfam" id="PF00149">
    <property type="entry name" value="Metallophos"/>
    <property type="match status" value="1"/>
</dbReference>
<dbReference type="InterPro" id="IPR029052">
    <property type="entry name" value="Metallo-depent_PP-like"/>
</dbReference>
<dbReference type="PANTHER" id="PTHR30337">
    <property type="entry name" value="COMPONENT OF ATP-DEPENDENT DSDNA EXONUCLEASE"/>
    <property type="match status" value="1"/>
</dbReference>
<keyword evidence="3" id="KW-0540">Nuclease</keyword>
<name>A0AAW5HRY2_9CORY</name>
<keyword evidence="4" id="KW-0378">Hydrolase</keyword>
<comment type="similarity">
    <text evidence="1">Belongs to the SbcD family.</text>
</comment>
<dbReference type="InterPro" id="IPR050535">
    <property type="entry name" value="DNA_Repair-Maintenance_Comp"/>
</dbReference>
<comment type="caution">
    <text evidence="7">The sequence shown here is derived from an EMBL/GenBank/DDBJ whole genome shotgun (WGS) entry which is preliminary data.</text>
</comment>
<accession>A0AAW5HRY2</accession>
<dbReference type="InterPro" id="IPR014577">
    <property type="entry name" value="UCP033093_metalloPase"/>
</dbReference>
<dbReference type="CDD" id="cd00840">
    <property type="entry name" value="MPP_Mre11_N"/>
    <property type="match status" value="1"/>
</dbReference>
<protein>
    <recommendedName>
        <fullName evidence="2">Nuclease SbcCD subunit D</fullName>
    </recommendedName>
</protein>
<gene>
    <name evidence="7" type="ORF">JMN37_03445</name>
</gene>
<evidence type="ECO:0000256" key="2">
    <source>
        <dbReference type="ARBA" id="ARBA00013365"/>
    </source>
</evidence>
<dbReference type="PANTHER" id="PTHR30337:SF0">
    <property type="entry name" value="NUCLEASE SBCCD SUBUNIT D"/>
    <property type="match status" value="1"/>
</dbReference>
<organism evidence="7 8">
    <name type="scientific">Corynebacterium lipophilum</name>
    <dbReference type="NCBI Taxonomy" id="2804918"/>
    <lineage>
        <taxon>Bacteria</taxon>
        <taxon>Bacillati</taxon>
        <taxon>Actinomycetota</taxon>
        <taxon>Actinomycetes</taxon>
        <taxon>Mycobacteriales</taxon>
        <taxon>Corynebacteriaceae</taxon>
        <taxon>Corynebacterium</taxon>
    </lineage>
</organism>
<evidence type="ECO:0000256" key="5">
    <source>
        <dbReference type="ARBA" id="ARBA00022839"/>
    </source>
</evidence>
<dbReference type="PIRSF" id="PIRSF033093">
    <property type="entry name" value="UCP_ML1119"/>
    <property type="match status" value="1"/>
</dbReference>
<dbReference type="EMBL" id="JAEUWV010000003">
    <property type="protein sequence ID" value="MCO6394044.1"/>
    <property type="molecule type" value="Genomic_DNA"/>
</dbReference>
<dbReference type="Gene3D" id="3.60.21.10">
    <property type="match status" value="1"/>
</dbReference>
<dbReference type="GO" id="GO:0004527">
    <property type="term" value="F:exonuclease activity"/>
    <property type="evidence" value="ECO:0007669"/>
    <property type="project" value="UniProtKB-KW"/>
</dbReference>
<evidence type="ECO:0000256" key="1">
    <source>
        <dbReference type="ARBA" id="ARBA00010555"/>
    </source>
</evidence>
<evidence type="ECO:0000259" key="6">
    <source>
        <dbReference type="Pfam" id="PF00149"/>
    </source>
</evidence>
<keyword evidence="8" id="KW-1185">Reference proteome</keyword>
<keyword evidence="5" id="KW-0269">Exonuclease</keyword>
<dbReference type="InterPro" id="IPR041796">
    <property type="entry name" value="Mre11_N"/>
</dbReference>
<evidence type="ECO:0000256" key="3">
    <source>
        <dbReference type="ARBA" id="ARBA00022722"/>
    </source>
</evidence>
<evidence type="ECO:0000256" key="4">
    <source>
        <dbReference type="ARBA" id="ARBA00022801"/>
    </source>
</evidence>
<dbReference type="RefSeq" id="WP_256472637.1">
    <property type="nucleotide sequence ID" value="NZ_JAEUWV010000003.1"/>
</dbReference>
<dbReference type="Proteomes" id="UP001205920">
    <property type="component" value="Unassembled WGS sequence"/>
</dbReference>
<sequence length="401" mass="43631">MSGPFGSSEYVNTFRFIHSSDLQLGMTRKFLRAEAQSRFDDARLRAVERLGQAATEHDASCIVIAGDVFEHNALEQSTLGRALEALKRLPVPVFLLPGNHDPLVADSIFNVTEDLENVQVLDSFDPVEVAPGVEFVGAPLKARYASEDLCARAVRDLAPTDTIRVLVGHGQVDGYGKEQSEALIDLDLLEEKLDSGVIDYVALGDTHSTQSLGTSGRVWFSGSPETTDFHDFATGGPDGGGEVNSGNALVVEITKSSAEDCTVNVEPIETGAWTFEALDWEVSDEGDVEKIVDELERYEHKDRTVVKYSVRGTLGLTAMATFEQAIGRLEPVFAALYERERLMSLHLAPSDEELENLPLSGYAAEAMRDLISQASAQDDATGSATARDAVNLLFRFSKEVN</sequence>
<dbReference type="InterPro" id="IPR004843">
    <property type="entry name" value="Calcineurin-like_PHP"/>
</dbReference>
<dbReference type="AlphaFoldDB" id="A0AAW5HRY2"/>